<protein>
    <submittedName>
        <fullName evidence="2">GNAT family N-acetyltransferase</fullName>
    </submittedName>
</protein>
<keyword evidence="2" id="KW-0808">Transferase</keyword>
<feature type="domain" description="N-acetyltransferase" evidence="1">
    <location>
        <begin position="9"/>
        <end position="175"/>
    </location>
</feature>
<dbReference type="EMBL" id="VTET01000001">
    <property type="protein sequence ID" value="TYS74288.1"/>
    <property type="molecule type" value="Genomic_DNA"/>
</dbReference>
<dbReference type="PANTHER" id="PTHR43610">
    <property type="entry name" value="BLL6696 PROTEIN"/>
    <property type="match status" value="1"/>
</dbReference>
<evidence type="ECO:0000313" key="3">
    <source>
        <dbReference type="Proteomes" id="UP000324517"/>
    </source>
</evidence>
<proteinExistence type="predicted"/>
<reference evidence="2 3" key="1">
    <citation type="submission" date="2019-08" db="EMBL/GenBank/DDBJ databases">
        <title>Bacillus genomes from the desert of Cuatro Cienegas, Coahuila.</title>
        <authorList>
            <person name="Olmedo-Alvarez G."/>
        </authorList>
    </citation>
    <scope>NUCLEOTIDE SEQUENCE [LARGE SCALE GENOMIC DNA]</scope>
    <source>
        <strain evidence="2 3">CH98b_3T</strain>
    </source>
</reference>
<dbReference type="Pfam" id="PF13302">
    <property type="entry name" value="Acetyltransf_3"/>
    <property type="match status" value="1"/>
</dbReference>
<name>A0A5D4THK0_9BACI</name>
<dbReference type="Gene3D" id="3.40.630.30">
    <property type="match status" value="1"/>
</dbReference>
<organism evidence="2 3">
    <name type="scientific">Sutcliffiella horikoshii</name>
    <dbReference type="NCBI Taxonomy" id="79883"/>
    <lineage>
        <taxon>Bacteria</taxon>
        <taxon>Bacillati</taxon>
        <taxon>Bacillota</taxon>
        <taxon>Bacilli</taxon>
        <taxon>Bacillales</taxon>
        <taxon>Bacillaceae</taxon>
        <taxon>Sutcliffiella</taxon>
    </lineage>
</organism>
<dbReference type="PANTHER" id="PTHR43610:SF1">
    <property type="entry name" value="N-ACETYLTRANSFERASE DOMAIN-CONTAINING PROTEIN"/>
    <property type="match status" value="1"/>
</dbReference>
<dbReference type="OrthoDB" id="9795199at2"/>
<dbReference type="RefSeq" id="WP_148978113.1">
    <property type="nucleotide sequence ID" value="NZ_JBNILM010000001.1"/>
</dbReference>
<evidence type="ECO:0000313" key="2">
    <source>
        <dbReference type="EMBL" id="TYS74288.1"/>
    </source>
</evidence>
<dbReference type="AlphaFoldDB" id="A0A5D4THK0"/>
<accession>A0A5D4THK0</accession>
<dbReference type="PROSITE" id="PS51186">
    <property type="entry name" value="GNAT"/>
    <property type="match status" value="1"/>
</dbReference>
<dbReference type="SUPFAM" id="SSF55729">
    <property type="entry name" value="Acyl-CoA N-acyltransferases (Nat)"/>
    <property type="match status" value="1"/>
</dbReference>
<dbReference type="InterPro" id="IPR000182">
    <property type="entry name" value="GNAT_dom"/>
</dbReference>
<dbReference type="Proteomes" id="UP000324517">
    <property type="component" value="Unassembled WGS sequence"/>
</dbReference>
<comment type="caution">
    <text evidence="2">The sequence shown here is derived from an EMBL/GenBank/DDBJ whole genome shotgun (WGS) entry which is preliminary data.</text>
</comment>
<dbReference type="GO" id="GO:0016747">
    <property type="term" value="F:acyltransferase activity, transferring groups other than amino-acyl groups"/>
    <property type="evidence" value="ECO:0007669"/>
    <property type="project" value="InterPro"/>
</dbReference>
<dbReference type="InterPro" id="IPR016181">
    <property type="entry name" value="Acyl_CoA_acyltransferase"/>
</dbReference>
<evidence type="ECO:0000259" key="1">
    <source>
        <dbReference type="PROSITE" id="PS51186"/>
    </source>
</evidence>
<gene>
    <name evidence="2" type="ORF">FZC75_00855</name>
</gene>
<sequence>MRKIENEVVKLISMELEHVEGIYEAAQDNRIWEHMTVNLTEKCHVFEYVKDAVQKRRIGTDEAFVILNKHTGKIIGATWFLDISENHKRLEIGSTWINPVYWRSNINTNCKYLLLKYCFEELQLNRVQIKTDHENYRSQKAIEKIGAVKEGVLRNHMIRKEGTIRHTVLYSIVKEDWEVVKKNFEEKLLQSIVCKGDERYEANRQKNEI</sequence>